<keyword evidence="1" id="KW-0472">Membrane</keyword>
<dbReference type="AlphaFoldDB" id="A0A1G8G246"/>
<feature type="transmembrane region" description="Helical" evidence="1">
    <location>
        <begin position="44"/>
        <end position="64"/>
    </location>
</feature>
<name>A0A1G8G246_9FLAO</name>
<dbReference type="EMBL" id="FNCZ01000005">
    <property type="protein sequence ID" value="SDH88494.1"/>
    <property type="molecule type" value="Genomic_DNA"/>
</dbReference>
<evidence type="ECO:0000256" key="1">
    <source>
        <dbReference type="SAM" id="Phobius"/>
    </source>
</evidence>
<keyword evidence="3" id="KW-1185">Reference proteome</keyword>
<protein>
    <submittedName>
        <fullName evidence="2">Uncharacterized protein</fullName>
    </submittedName>
</protein>
<sequence>MSKNIINFIVTIVLAYVLSLFLPWWSVMTAALATALFIPLRKAAVFFIPFLAILLFWFVMSYFLSSGNDFTLAKRIAVLLPLGGNPYVLMLVTGVVGGLAAGIAAIFGKQLSLVLVGRK</sequence>
<dbReference type="OrthoDB" id="1525231at2"/>
<accession>A0A1G8G246</accession>
<organism evidence="2 3">
    <name type="scientific">Winogradskyella thalassocola</name>
    <dbReference type="NCBI Taxonomy" id="262004"/>
    <lineage>
        <taxon>Bacteria</taxon>
        <taxon>Pseudomonadati</taxon>
        <taxon>Bacteroidota</taxon>
        <taxon>Flavobacteriia</taxon>
        <taxon>Flavobacteriales</taxon>
        <taxon>Flavobacteriaceae</taxon>
        <taxon>Winogradskyella</taxon>
    </lineage>
</organism>
<reference evidence="3" key="1">
    <citation type="submission" date="2016-10" db="EMBL/GenBank/DDBJ databases">
        <authorList>
            <person name="Varghese N."/>
            <person name="Submissions S."/>
        </authorList>
    </citation>
    <scope>NUCLEOTIDE SEQUENCE [LARGE SCALE GENOMIC DNA]</scope>
    <source>
        <strain evidence="3">DSM 15363</strain>
    </source>
</reference>
<feature type="transmembrane region" description="Helical" evidence="1">
    <location>
        <begin position="84"/>
        <end position="108"/>
    </location>
</feature>
<feature type="transmembrane region" description="Helical" evidence="1">
    <location>
        <begin position="6"/>
        <end position="37"/>
    </location>
</feature>
<dbReference type="Proteomes" id="UP000199492">
    <property type="component" value="Unassembled WGS sequence"/>
</dbReference>
<keyword evidence="1" id="KW-0812">Transmembrane</keyword>
<dbReference type="STRING" id="262004.SAMN04489796_10571"/>
<gene>
    <name evidence="2" type="ORF">SAMN04489796_10571</name>
</gene>
<dbReference type="RefSeq" id="WP_092468652.1">
    <property type="nucleotide sequence ID" value="NZ_FNCZ01000005.1"/>
</dbReference>
<proteinExistence type="predicted"/>
<evidence type="ECO:0000313" key="2">
    <source>
        <dbReference type="EMBL" id="SDH88494.1"/>
    </source>
</evidence>
<evidence type="ECO:0000313" key="3">
    <source>
        <dbReference type="Proteomes" id="UP000199492"/>
    </source>
</evidence>
<keyword evidence="1" id="KW-1133">Transmembrane helix</keyword>